<evidence type="ECO:0000256" key="13">
    <source>
        <dbReference type="PROSITE-ProRule" id="PRU00803"/>
    </source>
</evidence>
<keyword evidence="8 14" id="KW-0401">Integrin</keyword>
<evidence type="ECO:0000256" key="9">
    <source>
        <dbReference type="ARBA" id="ARBA00023136"/>
    </source>
</evidence>
<dbReference type="Pfam" id="PF00357">
    <property type="entry name" value="Integrin_alpha"/>
    <property type="match status" value="1"/>
</dbReference>
<dbReference type="Gene3D" id="2.60.40.1460">
    <property type="entry name" value="Integrin domains. Chain A, domain 2"/>
    <property type="match status" value="1"/>
</dbReference>
<keyword evidence="11 14" id="KW-0675">Receptor</keyword>
<accession>A0A158R647</accession>
<dbReference type="SUPFAM" id="SSF69179">
    <property type="entry name" value="Integrin domains"/>
    <property type="match status" value="3"/>
</dbReference>
<keyword evidence="5" id="KW-0677">Repeat</keyword>
<dbReference type="Pfam" id="PF20805">
    <property type="entry name" value="Integrin_A_Ig_2"/>
    <property type="match status" value="1"/>
</dbReference>
<dbReference type="GO" id="GO:0048513">
    <property type="term" value="P:animal organ development"/>
    <property type="evidence" value="ECO:0007669"/>
    <property type="project" value="UniProtKB-ARBA"/>
</dbReference>
<dbReference type="WBParaSite" id="SMUV_0000941701-mRNA-1">
    <property type="protein sequence ID" value="SMUV_0000941701-mRNA-1"/>
    <property type="gene ID" value="SMUV_0000941701"/>
</dbReference>
<dbReference type="GO" id="GO:0007229">
    <property type="term" value="P:integrin-mediated signaling pathway"/>
    <property type="evidence" value="ECO:0007669"/>
    <property type="project" value="UniProtKB-KW"/>
</dbReference>
<keyword evidence="4" id="KW-0732">Signal</keyword>
<dbReference type="Proteomes" id="UP000046393">
    <property type="component" value="Unplaced"/>
</dbReference>
<dbReference type="PROSITE" id="PS00242">
    <property type="entry name" value="INTEGRIN_ALPHA"/>
    <property type="match status" value="1"/>
</dbReference>
<dbReference type="GO" id="GO:0009897">
    <property type="term" value="C:external side of plasma membrane"/>
    <property type="evidence" value="ECO:0007669"/>
    <property type="project" value="TreeGrafter"/>
</dbReference>
<dbReference type="SUPFAM" id="SSF69318">
    <property type="entry name" value="Integrin alpha N-terminal domain"/>
    <property type="match status" value="1"/>
</dbReference>
<keyword evidence="10" id="KW-1015">Disulfide bond</keyword>
<evidence type="ECO:0000256" key="7">
    <source>
        <dbReference type="ARBA" id="ARBA00022989"/>
    </source>
</evidence>
<dbReference type="PANTHER" id="PTHR23220">
    <property type="entry name" value="INTEGRIN ALPHA"/>
    <property type="match status" value="1"/>
</dbReference>
<keyword evidence="3 14" id="KW-0812">Transmembrane</keyword>
<dbReference type="AlphaFoldDB" id="A0A158R647"/>
<feature type="transmembrane region" description="Helical" evidence="14">
    <location>
        <begin position="1088"/>
        <end position="1112"/>
    </location>
</feature>
<keyword evidence="7 14" id="KW-1133">Transmembrane helix</keyword>
<feature type="repeat" description="FG-GAP" evidence="13">
    <location>
        <begin position="405"/>
        <end position="467"/>
    </location>
</feature>
<evidence type="ECO:0000313" key="19">
    <source>
        <dbReference type="WBParaSite" id="SMUV_0000941701-mRNA-1"/>
    </source>
</evidence>
<keyword evidence="18" id="KW-1185">Reference proteome</keyword>
<protein>
    <submittedName>
        <fullName evidence="19">Integrin_alpha2 domain-containing protein</fullName>
    </submittedName>
</protein>
<comment type="similarity">
    <text evidence="2 14">Belongs to the integrin alpha chain family.</text>
</comment>
<evidence type="ECO:0000256" key="12">
    <source>
        <dbReference type="ARBA" id="ARBA00023180"/>
    </source>
</evidence>
<feature type="repeat" description="FG-GAP" evidence="13">
    <location>
        <begin position="258"/>
        <end position="296"/>
    </location>
</feature>
<evidence type="ECO:0000256" key="3">
    <source>
        <dbReference type="ARBA" id="ARBA00022692"/>
    </source>
</evidence>
<dbReference type="Gene3D" id="1.20.5.930">
    <property type="entry name" value="Bicelle-embedded integrin alpha(iib) transmembrane segment"/>
    <property type="match status" value="1"/>
</dbReference>
<evidence type="ECO:0000256" key="4">
    <source>
        <dbReference type="ARBA" id="ARBA00022729"/>
    </source>
</evidence>
<keyword evidence="6 14" id="KW-0130">Cell adhesion</keyword>
<evidence type="ECO:0000256" key="6">
    <source>
        <dbReference type="ARBA" id="ARBA00022889"/>
    </source>
</evidence>
<evidence type="ECO:0000259" key="16">
    <source>
        <dbReference type="Pfam" id="PF20805"/>
    </source>
</evidence>
<dbReference type="STRING" id="451379.A0A158R647"/>
<dbReference type="GO" id="GO:0033627">
    <property type="term" value="P:cell adhesion mediated by integrin"/>
    <property type="evidence" value="ECO:0007669"/>
    <property type="project" value="TreeGrafter"/>
</dbReference>
<dbReference type="Pfam" id="PF08441">
    <property type="entry name" value="Integrin_A_Ig_1"/>
    <property type="match status" value="1"/>
</dbReference>
<dbReference type="InterPro" id="IPR018184">
    <property type="entry name" value="Integrin_alpha_C_CS"/>
</dbReference>
<dbReference type="InterPro" id="IPR013519">
    <property type="entry name" value="Int_alpha_beta-p"/>
</dbReference>
<reference evidence="19" key="1">
    <citation type="submission" date="2016-04" db="UniProtKB">
        <authorList>
            <consortium name="WormBaseParasite"/>
        </authorList>
    </citation>
    <scope>IDENTIFICATION</scope>
</reference>
<feature type="domain" description="Integrin alpha third immunoglobulin-like" evidence="17">
    <location>
        <begin position="818"/>
        <end position="1076"/>
    </location>
</feature>
<dbReference type="PROSITE" id="PS51470">
    <property type="entry name" value="FG_GAP"/>
    <property type="match status" value="3"/>
</dbReference>
<evidence type="ECO:0000256" key="10">
    <source>
        <dbReference type="ARBA" id="ARBA00023157"/>
    </source>
</evidence>
<evidence type="ECO:0000256" key="8">
    <source>
        <dbReference type="ARBA" id="ARBA00023037"/>
    </source>
</evidence>
<dbReference type="Gene3D" id="2.60.40.1510">
    <property type="entry name" value="ntegrin, alpha v. Chain A, domain 3"/>
    <property type="match status" value="1"/>
</dbReference>
<comment type="subcellular location">
    <subcellularLocation>
        <location evidence="1 14">Membrane</location>
        <topology evidence="1 14">Single-pass type I membrane protein</topology>
    </subcellularLocation>
</comment>
<keyword evidence="9 14" id="KW-0472">Membrane</keyword>
<dbReference type="GO" id="GO:0008305">
    <property type="term" value="C:integrin complex"/>
    <property type="evidence" value="ECO:0007669"/>
    <property type="project" value="InterPro"/>
</dbReference>
<feature type="domain" description="Integrin alpha second immunoglobulin-like" evidence="16">
    <location>
        <begin position="648"/>
        <end position="784"/>
    </location>
</feature>
<evidence type="ECO:0000256" key="2">
    <source>
        <dbReference type="ARBA" id="ARBA00008054"/>
    </source>
</evidence>
<feature type="domain" description="Integrin alpha first immunoglubulin-like" evidence="15">
    <location>
        <begin position="452"/>
        <end position="627"/>
    </location>
</feature>
<evidence type="ECO:0000313" key="18">
    <source>
        <dbReference type="Proteomes" id="UP000046393"/>
    </source>
</evidence>
<dbReference type="InterPro" id="IPR028994">
    <property type="entry name" value="Integrin_alpha_N"/>
</dbReference>
<dbReference type="GO" id="GO:0007160">
    <property type="term" value="P:cell-matrix adhesion"/>
    <property type="evidence" value="ECO:0007669"/>
    <property type="project" value="TreeGrafter"/>
</dbReference>
<feature type="repeat" description="FG-GAP" evidence="13">
    <location>
        <begin position="331"/>
        <end position="401"/>
    </location>
</feature>
<dbReference type="PRINTS" id="PR01185">
    <property type="entry name" value="INTEGRINA"/>
</dbReference>
<dbReference type="InterPro" id="IPR048286">
    <property type="entry name" value="Integrin_alpha_Ig-like_3"/>
</dbReference>
<dbReference type="Pfam" id="PF01839">
    <property type="entry name" value="FG-GAP"/>
    <property type="match status" value="1"/>
</dbReference>
<evidence type="ECO:0000256" key="11">
    <source>
        <dbReference type="ARBA" id="ARBA00023170"/>
    </source>
</evidence>
<keyword evidence="12" id="KW-0325">Glycoprotein</keyword>
<dbReference type="InterPro" id="IPR048285">
    <property type="entry name" value="Integrin_alpha_Ig-like_2"/>
</dbReference>
<dbReference type="InterPro" id="IPR013649">
    <property type="entry name" value="Integrin_alpha_Ig-like_1"/>
</dbReference>
<evidence type="ECO:0000259" key="15">
    <source>
        <dbReference type="Pfam" id="PF08441"/>
    </source>
</evidence>
<dbReference type="InterPro" id="IPR000413">
    <property type="entry name" value="Integrin_alpha"/>
</dbReference>
<evidence type="ECO:0000259" key="17">
    <source>
        <dbReference type="Pfam" id="PF20806"/>
    </source>
</evidence>
<sequence length="1161" mass="130541">MVGAPTGGSAYRREGVQLPGAIYKCMVNKPACSEVHFDDKGNTMALHGKELKQIDEKTRERLGSTVVSSQSGDKFVVCAPHYTHFSPNFRYRDPVGRCFYADRSFNNFTEFAPCLKKSKTGFFTGFHRLGFGMCGHSAAIPEHMNRLYVSAPGAYYLQGTIFSQNIEDKTDQPNIPVQNKGFDDTFMGILFENNQFSDVFFFSFMQITLLFLELIRKKRVSTAVGRFDGDGKEDVVTGVPRLNDCGTVRIFDASLKPLKTLYDEDCQIGQQLGTAVAVTDLNNDGLDDIIAGAPFYTAFGAKVNDKTHEKKPKYVIGKVVVFFQKSKDHFTAQTIYGEQEWSRFGYSVAAVGDLNQDGFNGMLIRAHQVSFTDFIVGAPYGGSDGGGAVYVFHGSNDGVRPKPAQIIEGRSIGKGIRTFGFAVAGGKDIDNNQYPDIAVGAFETSHAAVLRTRPVVRVISNVEMSPPSVNLEKRTCSTPDGDMTWYQSRDFVNQWGKTLTYRPKAPDEVTLKVIIQLDLNVPSKKRAFFIPTELYRKSVFHIFDVLQEKYLRPHKNAVFKMHPDAVEGTIRLRKGEKLRKRVTVYVSNTIRDKLTPITVSLNYTLVEANSRRSNELDPALDTTVQTVHITDLWNFKYTIFQLNIDKNCGKDEKCIPDLSLLVIPNKEKFTIGGVDEKLVLNVTVENRGEDAYESQFFITIPPQFEYNGVVSEDGKSVPCDKIDGIGYEFQCDLGNPIPGRQTVKFQVHLTTSRDRENYFNDDIVIRTVVNSTNEEAPGHDYDNSYNVTLAFETKAQLILNSKSEPPEVAYSIRNRTLLADSYADESSRAKFDSEIGPLVTHVFQVYNNGPSSIQKANLDIIWPSHYSNSKYLLYLIDEPRIDSPGQVTCGIKPVENMNPEGLLPSFTSWENPAQMSSGSSQNTNAGWLPDQYTDYAIKRSVRETYGSDSDDDTQQLSAEYTQRLSKFKKELNQNVNKGKQYRGVAFVYHGNLSRSSIMCPKKDCTHISCDIQKLKATESVVIYVYSRLVLNTAIEAFTDVDKSYEVSSLAIAEIVEMPFKSDYKPPKQMLAVTTILNPTDPEKSKESIPWWLILIAILIGLLILLLLILCLWRCGFFKRKRPPTEHAVYNTGNRNQDTFADSQMRYAHPYMYNEGKHGTRL</sequence>
<dbReference type="PANTHER" id="PTHR23220:SF133">
    <property type="entry name" value="INTEGRIN ALPHA-PS2"/>
    <property type="match status" value="1"/>
</dbReference>
<dbReference type="FunFam" id="1.20.5.930:FF:000001">
    <property type="entry name" value="Integrin subunit alpha V"/>
    <property type="match status" value="1"/>
</dbReference>
<evidence type="ECO:0000256" key="1">
    <source>
        <dbReference type="ARBA" id="ARBA00004479"/>
    </source>
</evidence>
<dbReference type="SMART" id="SM00191">
    <property type="entry name" value="Int_alpha"/>
    <property type="match status" value="4"/>
</dbReference>
<dbReference type="Gene3D" id="2.60.40.1530">
    <property type="entry name" value="ntegrin, alpha v. Chain A, domain 4"/>
    <property type="match status" value="1"/>
</dbReference>
<evidence type="ECO:0000256" key="14">
    <source>
        <dbReference type="RuleBase" id="RU003762"/>
    </source>
</evidence>
<dbReference type="GO" id="GO:0098609">
    <property type="term" value="P:cell-cell adhesion"/>
    <property type="evidence" value="ECO:0007669"/>
    <property type="project" value="TreeGrafter"/>
</dbReference>
<evidence type="ECO:0000256" key="5">
    <source>
        <dbReference type="ARBA" id="ARBA00022737"/>
    </source>
</evidence>
<proteinExistence type="inferred from homology"/>
<dbReference type="GO" id="GO:0005178">
    <property type="term" value="F:integrin binding"/>
    <property type="evidence" value="ECO:0007669"/>
    <property type="project" value="TreeGrafter"/>
</dbReference>
<dbReference type="Pfam" id="PF20806">
    <property type="entry name" value="Integrin_A_Ig_3"/>
    <property type="match status" value="1"/>
</dbReference>
<name>A0A158R647_9BILA</name>
<organism evidence="18 19">
    <name type="scientific">Syphacia muris</name>
    <dbReference type="NCBI Taxonomy" id="451379"/>
    <lineage>
        <taxon>Eukaryota</taxon>
        <taxon>Metazoa</taxon>
        <taxon>Ecdysozoa</taxon>
        <taxon>Nematoda</taxon>
        <taxon>Chromadorea</taxon>
        <taxon>Rhabditida</taxon>
        <taxon>Spirurina</taxon>
        <taxon>Oxyuridomorpha</taxon>
        <taxon>Oxyuroidea</taxon>
        <taxon>Oxyuridae</taxon>
        <taxon>Syphacia</taxon>
    </lineage>
</organism>
<dbReference type="InterPro" id="IPR032695">
    <property type="entry name" value="Integrin_dom_sf"/>
</dbReference>
<dbReference type="Gene3D" id="2.130.10.130">
    <property type="entry name" value="Integrin alpha, N-terminal"/>
    <property type="match status" value="1"/>
</dbReference>
<dbReference type="InterPro" id="IPR013517">
    <property type="entry name" value="FG-GAP"/>
</dbReference>